<evidence type="ECO:0000313" key="1">
    <source>
        <dbReference type="EMBL" id="QNI34535.1"/>
    </source>
</evidence>
<evidence type="ECO:0000313" key="2">
    <source>
        <dbReference type="Proteomes" id="UP000515312"/>
    </source>
</evidence>
<dbReference type="KEGG" id="adin:H7849_11930"/>
<keyword evidence="2" id="KW-1185">Reference proteome</keyword>
<name>A0A7G8BPR5_9BACT</name>
<dbReference type="Pfam" id="PF18906">
    <property type="entry name" value="Phage_tube_2"/>
    <property type="match status" value="1"/>
</dbReference>
<dbReference type="Proteomes" id="UP000515312">
    <property type="component" value="Chromosome"/>
</dbReference>
<dbReference type="RefSeq" id="WP_186746774.1">
    <property type="nucleotide sequence ID" value="NZ_CP060394.1"/>
</dbReference>
<dbReference type="EMBL" id="CP060394">
    <property type="protein sequence ID" value="QNI34535.1"/>
    <property type="molecule type" value="Genomic_DNA"/>
</dbReference>
<reference evidence="1 2" key="1">
    <citation type="submission" date="2020-08" db="EMBL/GenBank/DDBJ databases">
        <title>Edaphobacter telluris sp. nov. and Acidobacterium dinghuensis sp. nov., two acidobacteria isolated from forest soil.</title>
        <authorList>
            <person name="Fu J."/>
            <person name="Qiu L."/>
        </authorList>
    </citation>
    <scope>NUCLEOTIDE SEQUENCE [LARGE SCALE GENOMIC DNA]</scope>
    <source>
        <strain evidence="1">4Y35</strain>
    </source>
</reference>
<accession>A0A7G8BPR5</accession>
<protein>
    <submittedName>
        <fullName evidence="1">Uncharacterized protein</fullName>
    </submittedName>
</protein>
<dbReference type="InterPro" id="IPR044000">
    <property type="entry name" value="Phage_tube_2"/>
</dbReference>
<dbReference type="AlphaFoldDB" id="A0A7G8BPR5"/>
<gene>
    <name evidence="1" type="ORF">H7849_11930</name>
</gene>
<proteinExistence type="predicted"/>
<sequence>MPGPYNFEAQPSWLRNLVLAAAKQPAWGTGLTTSLTQRQRFDGATVLERSISRRSDKDYAGKGTSFATNGQITTHDTKLDGFKAELSDWLVGYIFAFLMGKETVTGTGAPYTHTFTFDESTRTAVATSIYVEDTNDVHYTCPDMCINDLTLTISEIGAIMAEMSMMGTGLQTMGSIATLPNSGTDTYLLGSDAALSFGPVGSPASFIGRHMKTTLKLDNQLTVHKAPGGGLYGIFVRKGDPKFSIATTIAAKPTDDVYTLFTNDTPSAFTLNVNSGAAAQLNISIPQTHLKTTKLGLDGDMVVWEIEGDETTCYQAAGVPPITIQAINSVAAYLTPGT</sequence>
<organism evidence="1 2">
    <name type="scientific">Alloacidobacterium dinghuense</name>
    <dbReference type="NCBI Taxonomy" id="2763107"/>
    <lineage>
        <taxon>Bacteria</taxon>
        <taxon>Pseudomonadati</taxon>
        <taxon>Acidobacteriota</taxon>
        <taxon>Terriglobia</taxon>
        <taxon>Terriglobales</taxon>
        <taxon>Acidobacteriaceae</taxon>
        <taxon>Alloacidobacterium</taxon>
    </lineage>
</organism>